<reference evidence="4" key="2">
    <citation type="submission" date="2016-04" db="EMBL/GenBank/DDBJ databases">
        <title>Planomonospora sphaerica JCM9374 whole genome shotgun sequence.</title>
        <authorList>
            <person name="Suzuki T."/>
            <person name="Dohra H."/>
            <person name="Kodani S."/>
        </authorList>
    </citation>
    <scope>NUCLEOTIDE SEQUENCE [LARGE SCALE GENOMIC DNA]</scope>
    <source>
        <strain evidence="4">JCM 9374</strain>
    </source>
</reference>
<evidence type="ECO:0000313" key="3">
    <source>
        <dbReference type="EMBL" id="GAT70052.1"/>
    </source>
</evidence>
<comment type="caution">
    <text evidence="3">The sequence shown here is derived from an EMBL/GenBank/DDBJ whole genome shotgun (WGS) entry which is preliminary data.</text>
</comment>
<name>A0A171DM87_9ACTN</name>
<feature type="region of interest" description="Disordered" evidence="1">
    <location>
        <begin position="1"/>
        <end position="22"/>
    </location>
</feature>
<dbReference type="PANTHER" id="PTHR46825">
    <property type="entry name" value="D-ALANYL-D-ALANINE-CARBOXYPEPTIDASE/ENDOPEPTIDASE AMPH"/>
    <property type="match status" value="1"/>
</dbReference>
<dbReference type="Gene3D" id="3.40.710.10">
    <property type="entry name" value="DD-peptidase/beta-lactamase superfamily"/>
    <property type="match status" value="1"/>
</dbReference>
<evidence type="ECO:0000259" key="2">
    <source>
        <dbReference type="Pfam" id="PF00144"/>
    </source>
</evidence>
<dbReference type="GO" id="GO:0016787">
    <property type="term" value="F:hydrolase activity"/>
    <property type="evidence" value="ECO:0007669"/>
    <property type="project" value="UniProtKB-KW"/>
</dbReference>
<dbReference type="InterPro" id="IPR012338">
    <property type="entry name" value="Beta-lactam/transpept-like"/>
</dbReference>
<evidence type="ECO:0000256" key="1">
    <source>
        <dbReference type="SAM" id="MobiDB-lite"/>
    </source>
</evidence>
<feature type="region of interest" description="Disordered" evidence="1">
    <location>
        <begin position="44"/>
        <end position="92"/>
    </location>
</feature>
<dbReference type="AlphaFoldDB" id="A0A171DM87"/>
<gene>
    <name evidence="3" type="ORF">PS9374_05732</name>
</gene>
<evidence type="ECO:0000313" key="4">
    <source>
        <dbReference type="Proteomes" id="UP000077701"/>
    </source>
</evidence>
<dbReference type="SUPFAM" id="SSF56601">
    <property type="entry name" value="beta-lactamase/transpeptidase-like"/>
    <property type="match status" value="1"/>
</dbReference>
<proteinExistence type="predicted"/>
<reference evidence="3 4" key="1">
    <citation type="journal article" date="2016" name="Genome Announc.">
        <title>Draft Genome Sequence of Planomonospora sphaerica JCM9374, a Rare Actinomycete.</title>
        <authorList>
            <person name="Dohra H."/>
            <person name="Suzuki T."/>
            <person name="Inoue Y."/>
            <person name="Kodani S."/>
        </authorList>
    </citation>
    <scope>NUCLEOTIDE SEQUENCE [LARGE SCALE GENOMIC DNA]</scope>
    <source>
        <strain evidence="3 4">JCM 9374</strain>
    </source>
</reference>
<protein>
    <submittedName>
        <fullName evidence="3">Peptide hydrolase</fullName>
    </submittedName>
</protein>
<organism evidence="3 4">
    <name type="scientific">Planomonospora sphaerica</name>
    <dbReference type="NCBI Taxonomy" id="161355"/>
    <lineage>
        <taxon>Bacteria</taxon>
        <taxon>Bacillati</taxon>
        <taxon>Actinomycetota</taxon>
        <taxon>Actinomycetes</taxon>
        <taxon>Streptosporangiales</taxon>
        <taxon>Streptosporangiaceae</taxon>
        <taxon>Planomonospora</taxon>
    </lineage>
</organism>
<dbReference type="Proteomes" id="UP000077701">
    <property type="component" value="Unassembled WGS sequence"/>
</dbReference>
<feature type="domain" description="Beta-lactamase-related" evidence="2">
    <location>
        <begin position="113"/>
        <end position="427"/>
    </location>
</feature>
<keyword evidence="4" id="KW-1185">Reference proteome</keyword>
<keyword evidence="3" id="KW-0378">Hydrolase</keyword>
<dbReference type="EMBL" id="BDCX01000015">
    <property type="protein sequence ID" value="GAT70052.1"/>
    <property type="molecule type" value="Genomic_DNA"/>
</dbReference>
<feature type="compositionally biased region" description="Low complexity" evidence="1">
    <location>
        <begin position="44"/>
        <end position="73"/>
    </location>
</feature>
<sequence>MHHTLPPRPAAPGTGHRGRRPAAAAVTAAVLAAALTAPLAAARPASASGPASPTALSTASPTASPPVFSTATPATPPAASPAKETATGRYGRARLQRDVDAIRALGATGVEAQVVTGDGRRLVATAGVADLRTGQPVPAGGHTRVSSVTKMFVATVMLQLAGEGRLSLDDTVERWLPGVVRGNGHDGRRITIRRLLQHTAGVYDAYPAFASVEDYRERRYDRFTDEQVVAEAMRHEPAFRPGEDWLYSNTGYLIISMIIKKVTGRPWHAEVRDRISRPLGLRHTRWSGTSLDVPRPRMKGYLVPGPGRAPVDVTRHFDGDAAGGLISTAPDVNRFLRALAGGRLLSPALLEEMRRTVPATAFQQVWPGARYGLGIMSRPLTCGGLYWNHGGDDYGYTARTGVTADGRRSVTLFVAGRTADGERMQAREKAAAELVDRALCGGR</sequence>
<dbReference type="RefSeq" id="WP_084008870.1">
    <property type="nucleotide sequence ID" value="NZ_BDCX01000015.1"/>
</dbReference>
<dbReference type="Pfam" id="PF00144">
    <property type="entry name" value="Beta-lactamase"/>
    <property type="match status" value="1"/>
</dbReference>
<dbReference type="OrthoDB" id="3499702at2"/>
<dbReference type="InterPro" id="IPR001466">
    <property type="entry name" value="Beta-lactam-related"/>
</dbReference>
<accession>A0A171DM87</accession>
<dbReference type="PANTHER" id="PTHR46825:SF7">
    <property type="entry name" value="D-ALANYL-D-ALANINE CARBOXYPEPTIDASE"/>
    <property type="match status" value="1"/>
</dbReference>
<dbReference type="STRING" id="161355.PS9374_05732"/>
<dbReference type="InterPro" id="IPR050491">
    <property type="entry name" value="AmpC-like"/>
</dbReference>
<feature type="compositionally biased region" description="Pro residues" evidence="1">
    <location>
        <begin position="1"/>
        <end position="10"/>
    </location>
</feature>